<gene>
    <name evidence="3" type="ORF">Vbra_12548</name>
</gene>
<evidence type="ECO:0000313" key="3">
    <source>
        <dbReference type="EMBL" id="CEL99265.1"/>
    </source>
</evidence>
<evidence type="ECO:0000256" key="2">
    <source>
        <dbReference type="SAM" id="SignalP"/>
    </source>
</evidence>
<feature type="compositionally biased region" description="Basic and acidic residues" evidence="1">
    <location>
        <begin position="233"/>
        <end position="254"/>
    </location>
</feature>
<evidence type="ECO:0000313" key="4">
    <source>
        <dbReference type="Proteomes" id="UP000041254"/>
    </source>
</evidence>
<sequence>MARSQLFAAVCLGAFLLVQQAECASNDVANVLRKKKGKHKGPPHADILDLGIKNGTSGGYVLKVRYTSTDKDCTQYMNWYELLDEEGRLLFKRHMTHPHTKFPIWRETLLPVDGVYDDTTVIVRGHMYPNGYSGKAIKGSIKDGFQPIDLPSDYAREAETGGPEAPECQEFVRGPRFNDKDQDNTDDTDDSTDDSTDSEDTSSEEADSQAQRGDATPGSKGDQKSGKKKNKKMTAEERAARKARIEEESLRTVG</sequence>
<name>A0A0G4EPS5_VITBC</name>
<reference evidence="3 4" key="1">
    <citation type="submission" date="2014-11" db="EMBL/GenBank/DDBJ databases">
        <authorList>
            <person name="Zhu J."/>
            <person name="Qi W."/>
            <person name="Song R."/>
        </authorList>
    </citation>
    <scope>NUCLEOTIDE SEQUENCE [LARGE SCALE GENOMIC DNA]</scope>
</reference>
<accession>A0A0G4EPS5</accession>
<organism evidence="3 4">
    <name type="scientific">Vitrella brassicaformis (strain CCMP3155)</name>
    <dbReference type="NCBI Taxonomy" id="1169540"/>
    <lineage>
        <taxon>Eukaryota</taxon>
        <taxon>Sar</taxon>
        <taxon>Alveolata</taxon>
        <taxon>Colpodellida</taxon>
        <taxon>Vitrellaceae</taxon>
        <taxon>Vitrella</taxon>
    </lineage>
</organism>
<proteinExistence type="predicted"/>
<feature type="signal peptide" evidence="2">
    <location>
        <begin position="1"/>
        <end position="23"/>
    </location>
</feature>
<feature type="compositionally biased region" description="Acidic residues" evidence="1">
    <location>
        <begin position="184"/>
        <end position="207"/>
    </location>
</feature>
<keyword evidence="4" id="KW-1185">Reference proteome</keyword>
<evidence type="ECO:0000256" key="1">
    <source>
        <dbReference type="SAM" id="MobiDB-lite"/>
    </source>
</evidence>
<feature type="region of interest" description="Disordered" evidence="1">
    <location>
        <begin position="153"/>
        <end position="254"/>
    </location>
</feature>
<dbReference type="EMBL" id="CDMY01000276">
    <property type="protein sequence ID" value="CEL99265.1"/>
    <property type="molecule type" value="Genomic_DNA"/>
</dbReference>
<keyword evidence="2" id="KW-0732">Signal</keyword>
<feature type="chain" id="PRO_5005188110" evidence="2">
    <location>
        <begin position="24"/>
        <end position="254"/>
    </location>
</feature>
<protein>
    <submittedName>
        <fullName evidence="3">Uncharacterized protein</fullName>
    </submittedName>
</protein>
<dbReference type="AlphaFoldDB" id="A0A0G4EPS5"/>
<dbReference type="Proteomes" id="UP000041254">
    <property type="component" value="Unassembled WGS sequence"/>
</dbReference>
<dbReference type="VEuPathDB" id="CryptoDB:Vbra_12548"/>
<dbReference type="InParanoid" id="A0A0G4EPS5"/>